<dbReference type="STRING" id="488538.SAR116_2546"/>
<organism evidence="10 11">
    <name type="scientific">Puniceispirillum marinum (strain IMCC1322)</name>
    <dbReference type="NCBI Taxonomy" id="488538"/>
    <lineage>
        <taxon>Bacteria</taxon>
        <taxon>Pseudomonadati</taxon>
        <taxon>Pseudomonadota</taxon>
        <taxon>Alphaproteobacteria</taxon>
        <taxon>Candidatus Puniceispirillales</taxon>
        <taxon>Candidatus Puniceispirillaceae</taxon>
        <taxon>Candidatus Puniceispirillum</taxon>
    </lineage>
</organism>
<feature type="binding site" evidence="9">
    <location>
        <position position="15"/>
    </location>
    <ligand>
        <name>Mg(2+)</name>
        <dbReference type="ChEBI" id="CHEBI:18420"/>
        <note>catalytic</note>
    </ligand>
</feature>
<evidence type="ECO:0000313" key="11">
    <source>
        <dbReference type="Proteomes" id="UP000007460"/>
    </source>
</evidence>
<dbReference type="EC" id="3.1.-.-" evidence="9"/>
<evidence type="ECO:0000256" key="6">
    <source>
        <dbReference type="ARBA" id="ARBA00022801"/>
    </source>
</evidence>
<evidence type="ECO:0000256" key="2">
    <source>
        <dbReference type="ARBA" id="ARBA00009959"/>
    </source>
</evidence>
<dbReference type="Proteomes" id="UP000007460">
    <property type="component" value="Chromosome"/>
</dbReference>
<keyword evidence="11" id="KW-1185">Reference proteome</keyword>
<comment type="subunit">
    <text evidence="9">Homodimer, forms a heterotetramer with a Cas1 homodimer.</text>
</comment>
<comment type="cofactor">
    <cofactor evidence="1 9">
        <name>Mg(2+)</name>
        <dbReference type="ChEBI" id="CHEBI:18420"/>
    </cofactor>
</comment>
<comment type="similarity">
    <text evidence="2 9">Belongs to the CRISPR-associated endoribonuclease Cas2 protein family.</text>
</comment>
<dbReference type="eggNOG" id="COG3512">
    <property type="taxonomic scope" value="Bacteria"/>
</dbReference>
<keyword evidence="7 9" id="KW-0460">Magnesium</keyword>
<dbReference type="AlphaFoldDB" id="D5BR53"/>
<dbReference type="OrthoDB" id="9791737at2"/>
<name>D5BR53_PUNMI</name>
<comment type="function">
    <text evidence="9">CRISPR (clustered regularly interspaced short palindromic repeat), is an adaptive immune system that provides protection against mobile genetic elements (viruses, transposable elements and conjugative plasmids). CRISPR clusters contain sequences complementary to antecedent mobile elements and target invading nucleic acids. CRISPR clusters are transcribed and processed into CRISPR RNA (crRNA). Functions as a ssRNA-specific endoribonuclease. Involved in the integration of spacer DNA into the CRISPR cassette.</text>
</comment>
<evidence type="ECO:0000256" key="5">
    <source>
        <dbReference type="ARBA" id="ARBA00022759"/>
    </source>
</evidence>
<dbReference type="KEGG" id="apb:SAR116_2546"/>
<dbReference type="NCBIfam" id="TIGR01573">
    <property type="entry name" value="cas2"/>
    <property type="match status" value="1"/>
</dbReference>
<keyword evidence="3 9" id="KW-0540">Nuclease</keyword>
<evidence type="ECO:0000256" key="7">
    <source>
        <dbReference type="ARBA" id="ARBA00022842"/>
    </source>
</evidence>
<dbReference type="GO" id="GO:0004521">
    <property type="term" value="F:RNA endonuclease activity"/>
    <property type="evidence" value="ECO:0007669"/>
    <property type="project" value="InterPro"/>
</dbReference>
<evidence type="ECO:0000256" key="4">
    <source>
        <dbReference type="ARBA" id="ARBA00022723"/>
    </source>
</evidence>
<evidence type="ECO:0000256" key="8">
    <source>
        <dbReference type="ARBA" id="ARBA00023118"/>
    </source>
</evidence>
<evidence type="ECO:0000256" key="9">
    <source>
        <dbReference type="HAMAP-Rule" id="MF_01471"/>
    </source>
</evidence>
<keyword evidence="4 9" id="KW-0479">Metal-binding</keyword>
<protein>
    <recommendedName>
        <fullName evidence="9">CRISPR-associated endoribonuclease Cas2</fullName>
        <ecNumber evidence="9">3.1.-.-</ecNumber>
    </recommendedName>
</protein>
<dbReference type="SUPFAM" id="SSF143430">
    <property type="entry name" value="TTP0101/SSO1404-like"/>
    <property type="match status" value="1"/>
</dbReference>
<reference evidence="10 11" key="1">
    <citation type="journal article" date="2010" name="J. Bacteriol.">
        <title>Complete genome sequence of "Candidatus Puniceispirillum marinum" IMCC1322, a representative of the SAR116 clade in the Alphaproteobacteria.</title>
        <authorList>
            <person name="Oh H.M."/>
            <person name="Kwon K.K."/>
            <person name="Kang I."/>
            <person name="Kang S.G."/>
            <person name="Lee J.H."/>
            <person name="Kim S.J."/>
            <person name="Cho J.C."/>
        </authorList>
    </citation>
    <scope>NUCLEOTIDE SEQUENCE [LARGE SCALE GENOMIC DNA]</scope>
    <source>
        <strain evidence="10 11">IMCC1322</strain>
    </source>
</reference>
<dbReference type="GO" id="GO:0016787">
    <property type="term" value="F:hydrolase activity"/>
    <property type="evidence" value="ECO:0007669"/>
    <property type="project" value="UniProtKB-KW"/>
</dbReference>
<proteinExistence type="inferred from homology"/>
<evidence type="ECO:0000256" key="3">
    <source>
        <dbReference type="ARBA" id="ARBA00022722"/>
    </source>
</evidence>
<dbReference type="Pfam" id="PF09827">
    <property type="entry name" value="CRISPR_Cas2"/>
    <property type="match status" value="1"/>
</dbReference>
<dbReference type="InterPro" id="IPR021127">
    <property type="entry name" value="CRISPR_associated_Cas2"/>
</dbReference>
<gene>
    <name evidence="9" type="primary">cas2</name>
    <name evidence="10" type="ordered locus">SAR116_2546</name>
</gene>
<evidence type="ECO:0000313" key="10">
    <source>
        <dbReference type="EMBL" id="ADE40789.1"/>
    </source>
</evidence>
<accession>D5BR53</accession>
<keyword evidence="5 9" id="KW-0255">Endonuclease</keyword>
<keyword evidence="8 9" id="KW-0051">Antiviral defense</keyword>
<dbReference type="GO" id="GO:0046872">
    <property type="term" value="F:metal ion binding"/>
    <property type="evidence" value="ECO:0007669"/>
    <property type="project" value="UniProtKB-UniRule"/>
</dbReference>
<keyword evidence="6 9" id="KW-0378">Hydrolase</keyword>
<dbReference type="GO" id="GO:0051607">
    <property type="term" value="P:defense response to virus"/>
    <property type="evidence" value="ECO:0007669"/>
    <property type="project" value="UniProtKB-UniRule"/>
</dbReference>
<dbReference type="HAMAP" id="MF_01471">
    <property type="entry name" value="Cas2"/>
    <property type="match status" value="1"/>
</dbReference>
<dbReference type="HOGENOM" id="CLU_150500_0_0_5"/>
<dbReference type="InterPro" id="IPR019199">
    <property type="entry name" value="Virulence_VapD/CRISPR_Cas2"/>
</dbReference>
<dbReference type="EMBL" id="CP001751">
    <property type="protein sequence ID" value="ADE40789.1"/>
    <property type="molecule type" value="Genomic_DNA"/>
</dbReference>
<sequence length="106" mass="12230">MLSGYRLLWIMTLFDLPVVTKAERKRATVFRNKLLDLGFEMVQYSVYMKHVAGKEQAEAIQVKIKDAVPEYGNVKLLLITDRQFGNILHLGRHSKRPINADQLALF</sequence>
<dbReference type="GO" id="GO:0043571">
    <property type="term" value="P:maintenance of CRISPR repeat elements"/>
    <property type="evidence" value="ECO:0007669"/>
    <property type="project" value="UniProtKB-UniRule"/>
</dbReference>
<evidence type="ECO:0000256" key="1">
    <source>
        <dbReference type="ARBA" id="ARBA00001946"/>
    </source>
</evidence>